<accession>A0ABV1WGJ4</accession>
<proteinExistence type="predicted"/>
<dbReference type="InterPro" id="IPR002591">
    <property type="entry name" value="Phosphodiest/P_Trfase"/>
</dbReference>
<dbReference type="NCBIfam" id="TIGR02335">
    <property type="entry name" value="hydr_PhnA"/>
    <property type="match status" value="1"/>
</dbReference>
<sequence length="439" mass="47160">MASRTFDQQGWTYMNPVAGTTWQTSADGRLTVNGRTYPRPGRPVVVVCIDGSEDAYHERAVADGLMPFTEAMLQRGSDLRGECTMPSFTNPNNLSIATGAPPAVHGICGNYFYDPASGEEVMMNAPELLRAPTLFAAFSRTGAKVAVITAKDKLRRLLGSGLAEGGICFSAEKADQVNLAENGIEKVLESTGLDLPSVYSAELSELVMAAGCDVLERDRPDLMYLSLTDYIQHKHAPGSPVANHFYAMLDGYFARIDALGAILVVTADHGMNAKSDADGQARVIFLQDWFDARSGTNACRVILPITDPYTVHHGALGSYATVHLPAGADREALLGELAGLDGVDTVLTREGACARFELPPDRIGDLVVIAERNTVLGTTPARHDISGFTEPLRSHGGLTEQRVPVLVNRPVELPAGHRLRNFDAYWIGCHLAAGEPLTA</sequence>
<evidence type="ECO:0000313" key="2">
    <source>
        <dbReference type="Proteomes" id="UP001458415"/>
    </source>
</evidence>
<dbReference type="Gene3D" id="3.40.720.10">
    <property type="entry name" value="Alkaline Phosphatase, subunit A"/>
    <property type="match status" value="1"/>
</dbReference>
<name>A0ABV1WGJ4_9ACTN</name>
<gene>
    <name evidence="1" type="primary">phnA</name>
    <name evidence="1" type="ORF">ABT317_41765</name>
</gene>
<dbReference type="InterPro" id="IPR012710">
    <property type="entry name" value="Phosphonoacetate_hydro"/>
</dbReference>
<evidence type="ECO:0000313" key="1">
    <source>
        <dbReference type="EMBL" id="MER6983314.1"/>
    </source>
</evidence>
<organism evidence="1 2">
    <name type="scientific">Streptomyces carpinensis</name>
    <dbReference type="NCBI Taxonomy" id="66369"/>
    <lineage>
        <taxon>Bacteria</taxon>
        <taxon>Bacillati</taxon>
        <taxon>Actinomycetota</taxon>
        <taxon>Actinomycetes</taxon>
        <taxon>Kitasatosporales</taxon>
        <taxon>Streptomycetaceae</taxon>
        <taxon>Streptomyces</taxon>
    </lineage>
</organism>
<dbReference type="PANTHER" id="PTHR10151">
    <property type="entry name" value="ECTONUCLEOTIDE PYROPHOSPHATASE/PHOSPHODIESTERASE"/>
    <property type="match status" value="1"/>
</dbReference>
<dbReference type="GO" id="GO:0047400">
    <property type="term" value="F:phosphonoacetate hydrolase activity"/>
    <property type="evidence" value="ECO:0007669"/>
    <property type="project" value="UniProtKB-EC"/>
</dbReference>
<dbReference type="PANTHER" id="PTHR10151:SF120">
    <property type="entry name" value="BIS(5'-ADENOSYL)-TRIPHOSPHATASE"/>
    <property type="match status" value="1"/>
</dbReference>
<dbReference type="RefSeq" id="WP_244217066.1">
    <property type="nucleotide sequence ID" value="NZ_MUBM01000071.1"/>
</dbReference>
<keyword evidence="1" id="KW-0378">Hydrolase</keyword>
<dbReference type="CDD" id="cd16018">
    <property type="entry name" value="Enpp"/>
    <property type="match status" value="1"/>
</dbReference>
<dbReference type="EMBL" id="JBEPCU010001328">
    <property type="protein sequence ID" value="MER6983314.1"/>
    <property type="molecule type" value="Genomic_DNA"/>
</dbReference>
<dbReference type="InterPro" id="IPR023116">
    <property type="entry name" value="Phosphonoacetate_hydro_insert"/>
</dbReference>
<dbReference type="Proteomes" id="UP001458415">
    <property type="component" value="Unassembled WGS sequence"/>
</dbReference>
<protein>
    <submittedName>
        <fullName evidence="1">Phosphonoacetate hydrolase</fullName>
        <ecNumber evidence="1">3.11.1.2</ecNumber>
    </submittedName>
</protein>
<comment type="caution">
    <text evidence="1">The sequence shown here is derived from an EMBL/GenBank/DDBJ whole genome shotgun (WGS) entry which is preliminary data.</text>
</comment>
<dbReference type="Gene3D" id="3.30.1360.110">
    <property type="entry name" value="Domain 2, Phosphonoacetate Hydrolase"/>
    <property type="match status" value="1"/>
</dbReference>
<dbReference type="SUPFAM" id="SSF53649">
    <property type="entry name" value="Alkaline phosphatase-like"/>
    <property type="match status" value="1"/>
</dbReference>
<dbReference type="Pfam" id="PF01663">
    <property type="entry name" value="Phosphodiest"/>
    <property type="match status" value="1"/>
</dbReference>
<dbReference type="EC" id="3.11.1.2" evidence="1"/>
<reference evidence="1 2" key="1">
    <citation type="submission" date="2024-06" db="EMBL/GenBank/DDBJ databases">
        <title>The Natural Products Discovery Center: Release of the First 8490 Sequenced Strains for Exploring Actinobacteria Biosynthetic Diversity.</title>
        <authorList>
            <person name="Kalkreuter E."/>
            <person name="Kautsar S.A."/>
            <person name="Yang D."/>
            <person name="Bader C.D."/>
            <person name="Teijaro C.N."/>
            <person name="Fluegel L."/>
            <person name="Davis C.M."/>
            <person name="Simpson J.R."/>
            <person name="Lauterbach L."/>
            <person name="Steele A.D."/>
            <person name="Gui C."/>
            <person name="Meng S."/>
            <person name="Li G."/>
            <person name="Viehrig K."/>
            <person name="Ye F."/>
            <person name="Su P."/>
            <person name="Kiefer A.F."/>
            <person name="Nichols A."/>
            <person name="Cepeda A.J."/>
            <person name="Yan W."/>
            <person name="Fan B."/>
            <person name="Jiang Y."/>
            <person name="Adhikari A."/>
            <person name="Zheng C.-J."/>
            <person name="Schuster L."/>
            <person name="Cowan T.M."/>
            <person name="Smanski M.J."/>
            <person name="Chevrette M.G."/>
            <person name="De Carvalho L.P.S."/>
            <person name="Shen B."/>
        </authorList>
    </citation>
    <scope>NUCLEOTIDE SEQUENCE [LARGE SCALE GENOMIC DNA]</scope>
    <source>
        <strain evidence="1 2">NPDC000634</strain>
    </source>
</reference>
<dbReference type="InterPro" id="IPR017850">
    <property type="entry name" value="Alkaline_phosphatase_core_sf"/>
</dbReference>
<keyword evidence="2" id="KW-1185">Reference proteome</keyword>